<dbReference type="GO" id="GO:0030976">
    <property type="term" value="F:thiamine pyrophosphate binding"/>
    <property type="evidence" value="ECO:0007669"/>
    <property type="project" value="UniProtKB-UniRule"/>
</dbReference>
<accession>A0A1E5T178</accession>
<dbReference type="Gene3D" id="3.40.50.1220">
    <property type="entry name" value="TPP-binding domain"/>
    <property type="match status" value="1"/>
</dbReference>
<protein>
    <recommendedName>
        <fullName evidence="6">2-succinyl-5-enolpyruvyl-6-hydroxy-3-cyclohexene-1-carboxylate synthase</fullName>
        <shortName evidence="6">SEPHCHC synthase</shortName>
        <ecNumber evidence="6">2.2.1.9</ecNumber>
    </recommendedName>
    <alternativeName>
        <fullName evidence="6">Menaquinone biosynthesis protein MenD</fullName>
    </alternativeName>
</protein>
<dbReference type="Proteomes" id="UP000095552">
    <property type="component" value="Unassembled WGS sequence"/>
</dbReference>
<organism evidence="9 10">
    <name type="scientific">Roseivirga misakiensis</name>
    <dbReference type="NCBI Taxonomy" id="1563681"/>
    <lineage>
        <taxon>Bacteria</taxon>
        <taxon>Pseudomonadati</taxon>
        <taxon>Bacteroidota</taxon>
        <taxon>Cytophagia</taxon>
        <taxon>Cytophagales</taxon>
        <taxon>Roseivirgaceae</taxon>
        <taxon>Roseivirga</taxon>
    </lineage>
</organism>
<evidence type="ECO:0000259" key="8">
    <source>
        <dbReference type="Pfam" id="PF16582"/>
    </source>
</evidence>
<dbReference type="AlphaFoldDB" id="A0A1E5T178"/>
<dbReference type="PANTHER" id="PTHR42916">
    <property type="entry name" value="2-SUCCINYL-5-ENOLPYRUVYL-6-HYDROXY-3-CYCLOHEXENE-1-CARBOXYLATE SYNTHASE"/>
    <property type="match status" value="1"/>
</dbReference>
<dbReference type="UniPathway" id="UPA01057">
    <property type="reaction ID" value="UER00164"/>
</dbReference>
<keyword evidence="1 6" id="KW-0808">Transferase</keyword>
<comment type="cofactor">
    <cofactor evidence="6">
        <name>thiamine diphosphate</name>
        <dbReference type="ChEBI" id="CHEBI:58937"/>
    </cofactor>
    <text evidence="6">Binds 1 thiamine pyrophosphate per subunit.</text>
</comment>
<dbReference type="CDD" id="cd02009">
    <property type="entry name" value="TPP_SHCHC_synthase"/>
    <property type="match status" value="1"/>
</dbReference>
<dbReference type="CDD" id="cd07037">
    <property type="entry name" value="TPP_PYR_MenD"/>
    <property type="match status" value="1"/>
</dbReference>
<evidence type="ECO:0000313" key="10">
    <source>
        <dbReference type="Proteomes" id="UP000095552"/>
    </source>
</evidence>
<dbReference type="RefSeq" id="WP_069836571.1">
    <property type="nucleotide sequence ID" value="NZ_MDGQ01000005.1"/>
</dbReference>
<dbReference type="PANTHER" id="PTHR42916:SF1">
    <property type="entry name" value="PROTEIN PHYLLO, CHLOROPLASTIC"/>
    <property type="match status" value="1"/>
</dbReference>
<evidence type="ECO:0000256" key="3">
    <source>
        <dbReference type="ARBA" id="ARBA00022842"/>
    </source>
</evidence>
<dbReference type="InterPro" id="IPR004433">
    <property type="entry name" value="MenaQ_synth_MenD"/>
</dbReference>
<dbReference type="GO" id="GO:0070204">
    <property type="term" value="F:2-succinyl-5-enolpyruvyl-6-hydroxy-3-cyclohexene-1-carboxylic-acid synthase activity"/>
    <property type="evidence" value="ECO:0007669"/>
    <property type="project" value="UniProtKB-UniRule"/>
</dbReference>
<dbReference type="STRING" id="1563681.BFP71_16750"/>
<evidence type="ECO:0000313" key="9">
    <source>
        <dbReference type="EMBL" id="OEK05067.1"/>
    </source>
</evidence>
<name>A0A1E5T178_9BACT</name>
<comment type="caution">
    <text evidence="9">The sequence shown here is derived from an EMBL/GenBank/DDBJ whole genome shotgun (WGS) entry which is preliminary data.</text>
</comment>
<comment type="cofactor">
    <cofactor evidence="6">
        <name>Mg(2+)</name>
        <dbReference type="ChEBI" id="CHEBI:18420"/>
    </cofactor>
    <cofactor evidence="6">
        <name>Mn(2+)</name>
        <dbReference type="ChEBI" id="CHEBI:29035"/>
    </cofactor>
</comment>
<evidence type="ECO:0000256" key="5">
    <source>
        <dbReference type="ARBA" id="ARBA00023211"/>
    </source>
</evidence>
<dbReference type="Pfam" id="PF16582">
    <property type="entry name" value="TPP_enzyme_M_2"/>
    <property type="match status" value="1"/>
</dbReference>
<dbReference type="UniPathway" id="UPA00079"/>
<feature type="domain" description="Menaquinone biosynthesis protein MenD middle" evidence="8">
    <location>
        <begin position="213"/>
        <end position="394"/>
    </location>
</feature>
<dbReference type="GO" id="GO:0000287">
    <property type="term" value="F:magnesium ion binding"/>
    <property type="evidence" value="ECO:0007669"/>
    <property type="project" value="UniProtKB-UniRule"/>
</dbReference>
<sequence length="563" mass="63009">MILNHINDIASICAGHGIKTAVISPGSRSAPITLAFNQYPDIEVKMVADERSAAFIAIGIAQQQKQPVVLVCTSGSAVYNYAPAVAEAYYQEVPLLILSADRPPEWTNQYDGQTIQQAGIFGNHVKKSFQFPVEGIHKDDVWYANRVTNEAIISAKKSPKGPVHINVPLREPFYPSEDESISFNPNTRIIHSPQVSPGLTEETWASFASVWEKTTKRLVVVGQLEADGALTQVLEEFSKDKDTLVINDVTGNQHTLGGVIQHQDAFLLPDQSDVLSKLTPELLITIGKSLISKNLKLYFRKNPPKHHWHIHESDQVNDTLQHVTNVISTSPNYFIHELNNRTKSRTSKIFNSAWSTIESRAAESRRSFLENCEFGEFQAINLCVNVLPNHGQLHLANSMSVRYANLLGMSKNVKVFANRGTSGIDGSNGTAVGAAIAQQELVTLITGDMAFLYDRNAFWHSERIKNMRIIVLNNSGGGIFRMIKGPRDQKDYEKLFQTDQPLTAKHTALDFGFDYFDCDNRNDLEEHLKDFYSPSDRPKILEVFSDSKKNTEVFEAFKKLFVD</sequence>
<comment type="subunit">
    <text evidence="6">Homodimer.</text>
</comment>
<dbReference type="OrthoDB" id="9791859at2"/>
<dbReference type="InterPro" id="IPR032264">
    <property type="entry name" value="MenD_middle"/>
</dbReference>
<feature type="domain" description="Thiamine pyrophosphate enzyme N-terminal TPP-binding" evidence="7">
    <location>
        <begin position="9"/>
        <end position="117"/>
    </location>
</feature>
<dbReference type="NCBIfam" id="TIGR00173">
    <property type="entry name" value="menD"/>
    <property type="match status" value="1"/>
</dbReference>
<dbReference type="Pfam" id="PF02776">
    <property type="entry name" value="TPP_enzyme_N"/>
    <property type="match status" value="1"/>
</dbReference>
<evidence type="ECO:0000256" key="1">
    <source>
        <dbReference type="ARBA" id="ARBA00022679"/>
    </source>
</evidence>
<comment type="function">
    <text evidence="6">Catalyzes the thiamine diphosphate-dependent decarboxylation of 2-oxoglutarate and the subsequent addition of the resulting succinic semialdehyde-thiamine pyrophosphate anion to isochorismate to yield 2-succinyl-5-enolpyruvyl-6-hydroxy-3-cyclohexene-1-carboxylate (SEPHCHC).</text>
</comment>
<dbReference type="EC" id="2.2.1.9" evidence="6"/>
<comment type="pathway">
    <text evidence="6">Quinol/quinone metabolism; 1,4-dihydroxy-2-naphthoate biosynthesis; 1,4-dihydroxy-2-naphthoate from chorismate: step 2/7.</text>
</comment>
<keyword evidence="6" id="KW-0474">Menaquinone biosynthesis</keyword>
<reference evidence="9 10" key="1">
    <citation type="submission" date="2016-08" db="EMBL/GenBank/DDBJ databases">
        <title>Draft genome of Fabibacter sp. strain SK-8.</title>
        <authorList>
            <person name="Wong S.-K."/>
            <person name="Hamasaki K."/>
            <person name="Yoshizawa S."/>
        </authorList>
    </citation>
    <scope>NUCLEOTIDE SEQUENCE [LARGE SCALE GENOMIC DNA]</scope>
    <source>
        <strain evidence="9 10">SK-8</strain>
    </source>
</reference>
<evidence type="ECO:0000256" key="4">
    <source>
        <dbReference type="ARBA" id="ARBA00023052"/>
    </source>
</evidence>
<keyword evidence="2 6" id="KW-0479">Metal-binding</keyword>
<keyword evidence="10" id="KW-1185">Reference proteome</keyword>
<keyword evidence="5 6" id="KW-0464">Manganese</keyword>
<dbReference type="HAMAP" id="MF_01659">
    <property type="entry name" value="MenD"/>
    <property type="match status" value="1"/>
</dbReference>
<evidence type="ECO:0000256" key="2">
    <source>
        <dbReference type="ARBA" id="ARBA00022723"/>
    </source>
</evidence>
<comment type="similarity">
    <text evidence="6">Belongs to the TPP enzyme family. MenD subfamily.</text>
</comment>
<comment type="catalytic activity">
    <reaction evidence="6">
        <text>isochorismate + 2-oxoglutarate + H(+) = 5-enolpyruvoyl-6-hydroxy-2-succinyl-cyclohex-3-ene-1-carboxylate + CO2</text>
        <dbReference type="Rhea" id="RHEA:25593"/>
        <dbReference type="ChEBI" id="CHEBI:15378"/>
        <dbReference type="ChEBI" id="CHEBI:16526"/>
        <dbReference type="ChEBI" id="CHEBI:16810"/>
        <dbReference type="ChEBI" id="CHEBI:29780"/>
        <dbReference type="ChEBI" id="CHEBI:58818"/>
        <dbReference type="EC" id="2.2.1.9"/>
    </reaction>
</comment>
<keyword evidence="3 6" id="KW-0460">Magnesium</keyword>
<comment type="pathway">
    <text evidence="6">Quinol/quinone metabolism; menaquinone biosynthesis.</text>
</comment>
<dbReference type="Gene3D" id="3.40.50.970">
    <property type="match status" value="2"/>
</dbReference>
<keyword evidence="4 6" id="KW-0786">Thiamine pyrophosphate</keyword>
<dbReference type="PIRSF" id="PIRSF004983">
    <property type="entry name" value="MenD"/>
    <property type="match status" value="1"/>
</dbReference>
<dbReference type="GO" id="GO:0030145">
    <property type="term" value="F:manganese ion binding"/>
    <property type="evidence" value="ECO:0007669"/>
    <property type="project" value="UniProtKB-UniRule"/>
</dbReference>
<dbReference type="SUPFAM" id="SSF52518">
    <property type="entry name" value="Thiamin diphosphate-binding fold (THDP-binding)"/>
    <property type="match status" value="2"/>
</dbReference>
<proteinExistence type="inferred from homology"/>
<evidence type="ECO:0000259" key="7">
    <source>
        <dbReference type="Pfam" id="PF02776"/>
    </source>
</evidence>
<dbReference type="GO" id="GO:0009234">
    <property type="term" value="P:menaquinone biosynthetic process"/>
    <property type="evidence" value="ECO:0007669"/>
    <property type="project" value="UniProtKB-UniRule"/>
</dbReference>
<dbReference type="EMBL" id="MDGQ01000005">
    <property type="protein sequence ID" value="OEK05067.1"/>
    <property type="molecule type" value="Genomic_DNA"/>
</dbReference>
<gene>
    <name evidence="6" type="primary">menD</name>
    <name evidence="9" type="ORF">BFP71_16750</name>
</gene>
<evidence type="ECO:0000256" key="6">
    <source>
        <dbReference type="HAMAP-Rule" id="MF_01659"/>
    </source>
</evidence>
<dbReference type="InterPro" id="IPR029061">
    <property type="entry name" value="THDP-binding"/>
</dbReference>
<dbReference type="InterPro" id="IPR012001">
    <property type="entry name" value="Thiamin_PyroP_enz_TPP-bd_dom"/>
</dbReference>